<dbReference type="EMBL" id="MCFG01000297">
    <property type="protein sequence ID" value="ORX76470.1"/>
    <property type="molecule type" value="Genomic_DNA"/>
</dbReference>
<gene>
    <name evidence="3" type="ORF">BCR32DRAFT_284142</name>
</gene>
<evidence type="ECO:0000256" key="2">
    <source>
        <dbReference type="SAM" id="SignalP"/>
    </source>
</evidence>
<keyword evidence="2" id="KW-0732">Signal</keyword>
<organism evidence="3 4">
    <name type="scientific">Anaeromyces robustus</name>
    <dbReference type="NCBI Taxonomy" id="1754192"/>
    <lineage>
        <taxon>Eukaryota</taxon>
        <taxon>Fungi</taxon>
        <taxon>Fungi incertae sedis</taxon>
        <taxon>Chytridiomycota</taxon>
        <taxon>Chytridiomycota incertae sedis</taxon>
        <taxon>Neocallimastigomycetes</taxon>
        <taxon>Neocallimastigales</taxon>
        <taxon>Neocallimastigaceae</taxon>
        <taxon>Anaeromyces</taxon>
    </lineage>
</organism>
<name>A0A1Y1WSF5_9FUNG</name>
<proteinExistence type="predicted"/>
<feature type="chain" id="PRO_5012485867" description="Dickkopf N-terminal cysteine-rich domain-containing protein" evidence="2">
    <location>
        <begin position="26"/>
        <end position="225"/>
    </location>
</feature>
<protein>
    <recommendedName>
        <fullName evidence="5">Dickkopf N-terminal cysteine-rich domain-containing protein</fullName>
    </recommendedName>
</protein>
<reference evidence="3 4" key="2">
    <citation type="submission" date="2016-08" db="EMBL/GenBank/DDBJ databases">
        <title>Pervasive Adenine N6-methylation of Active Genes in Fungi.</title>
        <authorList>
            <consortium name="DOE Joint Genome Institute"/>
            <person name="Mondo S.J."/>
            <person name="Dannebaum R.O."/>
            <person name="Kuo R.C."/>
            <person name="Labutti K."/>
            <person name="Haridas S."/>
            <person name="Kuo A."/>
            <person name="Salamov A."/>
            <person name="Ahrendt S.R."/>
            <person name="Lipzen A."/>
            <person name="Sullivan W."/>
            <person name="Andreopoulos W.B."/>
            <person name="Clum A."/>
            <person name="Lindquist E."/>
            <person name="Daum C."/>
            <person name="Ramamoorthy G.K."/>
            <person name="Gryganskyi A."/>
            <person name="Culley D."/>
            <person name="Magnuson J.K."/>
            <person name="James T.Y."/>
            <person name="O'Malley M.A."/>
            <person name="Stajich J.E."/>
            <person name="Spatafora J.W."/>
            <person name="Visel A."/>
            <person name="Grigoriev I.V."/>
        </authorList>
    </citation>
    <scope>NUCLEOTIDE SEQUENCE [LARGE SCALE GENOMIC DNA]</scope>
    <source>
        <strain evidence="3 4">S4</strain>
    </source>
</reference>
<reference evidence="3 4" key="1">
    <citation type="submission" date="2016-08" db="EMBL/GenBank/DDBJ databases">
        <title>A Parts List for Fungal Cellulosomes Revealed by Comparative Genomics.</title>
        <authorList>
            <consortium name="DOE Joint Genome Institute"/>
            <person name="Haitjema C.H."/>
            <person name="Gilmore S.P."/>
            <person name="Henske J.K."/>
            <person name="Solomon K.V."/>
            <person name="De Groot R."/>
            <person name="Kuo A."/>
            <person name="Mondo S.J."/>
            <person name="Salamov A.A."/>
            <person name="Labutti K."/>
            <person name="Zhao Z."/>
            <person name="Chiniquy J."/>
            <person name="Barry K."/>
            <person name="Brewer H.M."/>
            <person name="Purvine S.O."/>
            <person name="Wright A.T."/>
            <person name="Boxma B."/>
            <person name="Van Alen T."/>
            <person name="Hackstein J.H."/>
            <person name="Baker S.E."/>
            <person name="Grigoriev I.V."/>
            <person name="O'Malley M.A."/>
        </authorList>
    </citation>
    <scope>NUCLEOTIDE SEQUENCE [LARGE SCALE GENOMIC DNA]</scope>
    <source>
        <strain evidence="3 4">S4</strain>
    </source>
</reference>
<feature type="signal peptide" evidence="2">
    <location>
        <begin position="1"/>
        <end position="25"/>
    </location>
</feature>
<sequence length="225" mass="26154">MKIFKLHNILVLLLLLIFLCSNISCENLTKENILQLTPQKCTEDEECSSGIPCYKNICRRIFYCHDNDCIEKTKEMSFNETITKDNYLDSKTTDLILESCPEELRNMEKCFTRFCNDNINCFSNICSNNTCIANNAFVTYECLLNSDNSGYYCTKPSFEKCEKDKECDPGFCNDDHVCSYEKRPYLFYGLLKLFAILIGAVIMIIILIILLHKCYRKKDKSKNIN</sequence>
<dbReference type="AlphaFoldDB" id="A0A1Y1WSF5"/>
<evidence type="ECO:0008006" key="5">
    <source>
        <dbReference type="Google" id="ProtNLM"/>
    </source>
</evidence>
<keyword evidence="4" id="KW-1185">Reference proteome</keyword>
<evidence type="ECO:0000256" key="1">
    <source>
        <dbReference type="SAM" id="Phobius"/>
    </source>
</evidence>
<dbReference type="OrthoDB" id="4405280at2759"/>
<keyword evidence="1" id="KW-0812">Transmembrane</keyword>
<accession>A0A1Y1WSF5</accession>
<feature type="transmembrane region" description="Helical" evidence="1">
    <location>
        <begin position="185"/>
        <end position="211"/>
    </location>
</feature>
<evidence type="ECO:0000313" key="4">
    <source>
        <dbReference type="Proteomes" id="UP000193944"/>
    </source>
</evidence>
<keyword evidence="1" id="KW-0472">Membrane</keyword>
<comment type="caution">
    <text evidence="3">The sequence shown here is derived from an EMBL/GenBank/DDBJ whole genome shotgun (WGS) entry which is preliminary data.</text>
</comment>
<dbReference type="Proteomes" id="UP000193944">
    <property type="component" value="Unassembled WGS sequence"/>
</dbReference>
<evidence type="ECO:0000313" key="3">
    <source>
        <dbReference type="EMBL" id="ORX76470.1"/>
    </source>
</evidence>
<keyword evidence="1" id="KW-1133">Transmembrane helix</keyword>